<evidence type="ECO:0000259" key="5">
    <source>
        <dbReference type="Pfam" id="PF02894"/>
    </source>
</evidence>
<feature type="domain" description="Gfo/Idh/MocA-like oxidoreductase C-terminal" evidence="5">
    <location>
        <begin position="136"/>
        <end position="342"/>
    </location>
</feature>
<feature type="domain" description="Gfo/Idh/MocA-like oxidoreductase N-terminal" evidence="4">
    <location>
        <begin position="3"/>
        <end position="121"/>
    </location>
</feature>
<proteinExistence type="inferred from homology"/>
<feature type="region of interest" description="Disordered" evidence="3">
    <location>
        <begin position="261"/>
        <end position="294"/>
    </location>
</feature>
<evidence type="ECO:0000313" key="7">
    <source>
        <dbReference type="Proteomes" id="UP001564626"/>
    </source>
</evidence>
<dbReference type="Pfam" id="PF01408">
    <property type="entry name" value="GFO_IDH_MocA"/>
    <property type="match status" value="1"/>
</dbReference>
<reference evidence="6 7" key="1">
    <citation type="submission" date="2024-08" db="EMBL/GenBank/DDBJ databases">
        <title>Genome mining of Saccharopolyspora cebuensis PGLac3 from Nigerian medicinal plant.</title>
        <authorList>
            <person name="Ezeobiora C.E."/>
            <person name="Igbokwe N.H."/>
            <person name="Amin D.H."/>
            <person name="Mendie U.E."/>
        </authorList>
    </citation>
    <scope>NUCLEOTIDE SEQUENCE [LARGE SCALE GENOMIC DNA]</scope>
    <source>
        <strain evidence="6 7">PGLac3</strain>
    </source>
</reference>
<dbReference type="RefSeq" id="WP_345367887.1">
    <property type="nucleotide sequence ID" value="NZ_BAABII010000020.1"/>
</dbReference>
<dbReference type="PANTHER" id="PTHR43708:SF5">
    <property type="entry name" value="CONSERVED EXPRESSED OXIDOREDUCTASE (EUROFUNG)-RELATED"/>
    <property type="match status" value="1"/>
</dbReference>
<name>A0ABV4CDA2_9PSEU</name>
<sequence length="347" mass="36979">MELRVGLIGYGVAGAHFHAPLIAADPDLRLDVVVTRGRREQARAAHPDATVVDDLGGLLERAGDLDLAVVASPNRMHHEHTAALLDAGLPVVVDKPFTPTAAAGRALIDRAAAAGLMLTVYQNRRWDSDLRTLEALLRDGALGRVHRFESRFERWVPSPKPGWRESGGPEEAGGVLYDLGSHLVDQALHLFGPVAAVYAEIDCLRPGAEVDDDAFLALSHRSGVRSHLWMGKFAAQHGPRLRVLGDRAGFTKHGFDPQEAALRAGDVPGGPEWGAEPEERRGLLGTPDDSRPVPGLPGDYPAFYRGVVAALRDGAAPPVDPADAVAGLDVIEAARRSAAGSTVERLD</sequence>
<dbReference type="InterPro" id="IPR051317">
    <property type="entry name" value="Gfo/Idh/MocA_oxidoreduct"/>
</dbReference>
<dbReference type="InterPro" id="IPR004104">
    <property type="entry name" value="Gfo/Idh/MocA-like_OxRdtase_C"/>
</dbReference>
<evidence type="ECO:0000313" key="6">
    <source>
        <dbReference type="EMBL" id="MEY8038523.1"/>
    </source>
</evidence>
<evidence type="ECO:0000259" key="4">
    <source>
        <dbReference type="Pfam" id="PF01408"/>
    </source>
</evidence>
<evidence type="ECO:0000256" key="3">
    <source>
        <dbReference type="SAM" id="MobiDB-lite"/>
    </source>
</evidence>
<dbReference type="InterPro" id="IPR000683">
    <property type="entry name" value="Gfo/Idh/MocA-like_OxRdtase_N"/>
</dbReference>
<evidence type="ECO:0000256" key="1">
    <source>
        <dbReference type="ARBA" id="ARBA00010928"/>
    </source>
</evidence>
<keyword evidence="2" id="KW-0560">Oxidoreductase</keyword>
<dbReference type="Proteomes" id="UP001564626">
    <property type="component" value="Unassembled WGS sequence"/>
</dbReference>
<dbReference type="EMBL" id="JBGEHV010000004">
    <property type="protein sequence ID" value="MEY8038523.1"/>
    <property type="molecule type" value="Genomic_DNA"/>
</dbReference>
<comment type="caution">
    <text evidence="6">The sequence shown here is derived from an EMBL/GenBank/DDBJ whole genome shotgun (WGS) entry which is preliminary data.</text>
</comment>
<dbReference type="InterPro" id="IPR036291">
    <property type="entry name" value="NAD(P)-bd_dom_sf"/>
</dbReference>
<evidence type="ECO:0000256" key="2">
    <source>
        <dbReference type="ARBA" id="ARBA00023002"/>
    </source>
</evidence>
<dbReference type="Pfam" id="PF02894">
    <property type="entry name" value="GFO_IDH_MocA_C"/>
    <property type="match status" value="1"/>
</dbReference>
<protein>
    <submittedName>
        <fullName evidence="6">Gfo/Idh/MocA family oxidoreductase</fullName>
    </submittedName>
</protein>
<dbReference type="Gene3D" id="3.30.360.10">
    <property type="entry name" value="Dihydrodipicolinate Reductase, domain 2"/>
    <property type="match status" value="1"/>
</dbReference>
<dbReference type="PANTHER" id="PTHR43708">
    <property type="entry name" value="CONSERVED EXPRESSED OXIDOREDUCTASE (EUROFUNG)"/>
    <property type="match status" value="1"/>
</dbReference>
<dbReference type="SUPFAM" id="SSF55347">
    <property type="entry name" value="Glyceraldehyde-3-phosphate dehydrogenase-like, C-terminal domain"/>
    <property type="match status" value="1"/>
</dbReference>
<dbReference type="SUPFAM" id="SSF51735">
    <property type="entry name" value="NAD(P)-binding Rossmann-fold domains"/>
    <property type="match status" value="1"/>
</dbReference>
<keyword evidence="7" id="KW-1185">Reference proteome</keyword>
<accession>A0ABV4CDA2</accession>
<organism evidence="6 7">
    <name type="scientific">Saccharopolyspora cebuensis</name>
    <dbReference type="NCBI Taxonomy" id="418759"/>
    <lineage>
        <taxon>Bacteria</taxon>
        <taxon>Bacillati</taxon>
        <taxon>Actinomycetota</taxon>
        <taxon>Actinomycetes</taxon>
        <taxon>Pseudonocardiales</taxon>
        <taxon>Pseudonocardiaceae</taxon>
        <taxon>Saccharopolyspora</taxon>
    </lineage>
</organism>
<dbReference type="Gene3D" id="3.40.50.720">
    <property type="entry name" value="NAD(P)-binding Rossmann-like Domain"/>
    <property type="match status" value="1"/>
</dbReference>
<comment type="similarity">
    <text evidence="1">Belongs to the Gfo/Idh/MocA family.</text>
</comment>
<gene>
    <name evidence="6" type="ORF">AB8O55_03880</name>
</gene>